<accession>A0A2A4G8J0</accession>
<evidence type="ECO:0000256" key="1">
    <source>
        <dbReference type="ARBA" id="ARBA00007401"/>
    </source>
</evidence>
<protein>
    <recommendedName>
        <fullName evidence="8">Beta-glucuronidase</fullName>
    </recommendedName>
</protein>
<evidence type="ECO:0000259" key="5">
    <source>
        <dbReference type="Pfam" id="PF02837"/>
    </source>
</evidence>
<dbReference type="InterPro" id="IPR008979">
    <property type="entry name" value="Galactose-bd-like_sf"/>
</dbReference>
<dbReference type="InterPro" id="IPR023232">
    <property type="entry name" value="Glyco_hydro_2_AS"/>
</dbReference>
<keyword evidence="7" id="KW-1185">Reference proteome</keyword>
<dbReference type="Pfam" id="PF02836">
    <property type="entry name" value="Glyco_hydro_2_C"/>
    <property type="match status" value="1"/>
</dbReference>
<evidence type="ECO:0000259" key="4">
    <source>
        <dbReference type="Pfam" id="PF02836"/>
    </source>
</evidence>
<keyword evidence="3" id="KW-0326">Glycosidase</keyword>
<sequence>MIMTKFALLFVSVVLLFPAIWAQESVEIPINTVSQRERQFLDGMWNVRYAPFNDKGNAKLSLGPEGEADPNFMDRLLVPKDWNTQAEKLYYFEGAVFYKRHFKVAKEAGKKYFLHFGAANYEAEVYLNGETIGNHIGGFTPFAFEVGDQLKSGNNILVVRVSNVRKKEAIPTLRFDWWNYGGLTRSVSLVAVPEVFIKDYAIGLDPKQPSVIQGWVQLSNSQGQQAVNLNIPGLRIEKTLRTDSKGRAHFSVTSKKVRKWSPEDPFRYEVNLTTDTDSLTEAIGFRTITVNGGDILLNGKKLFLKGINLHEEAPMGGGRIAHASDARTLLSWAKELGCNLVRLAHYPHNELMVREAEKMGLMVWEEIPVYWNIDFENEASFKNADRMLRETIIRDRNRASVVLWSVANETRESEARQNYLKKLLQTVNELDNTRLTTAAIEAYKVVDGVRVINDVIAAELDVIGINCYCGWYFNKPSDCPDMGWQVDFNKPVIFSEFGAGALQGHYGGKDEKWTEDYQEEVFKYNLEMVEKQMPFVDGMTPWLLMDFRSPIRPNRLIQNDYNRKGLISEQGIKKKAFYTLQEYYSKK</sequence>
<dbReference type="SUPFAM" id="SSF51445">
    <property type="entry name" value="(Trans)glycosidases"/>
    <property type="match status" value="1"/>
</dbReference>
<evidence type="ECO:0000313" key="6">
    <source>
        <dbReference type="EMBL" id="PCE64743.1"/>
    </source>
</evidence>
<evidence type="ECO:0000256" key="3">
    <source>
        <dbReference type="ARBA" id="ARBA00023295"/>
    </source>
</evidence>
<dbReference type="AlphaFoldDB" id="A0A2A4G8J0"/>
<dbReference type="InterPro" id="IPR036156">
    <property type="entry name" value="Beta-gal/glucu_dom_sf"/>
</dbReference>
<name>A0A2A4G8J0_9FLAO</name>
<dbReference type="PANTHER" id="PTHR10066:SF67">
    <property type="entry name" value="BETA-GLUCURONIDASE"/>
    <property type="match status" value="1"/>
</dbReference>
<keyword evidence="2" id="KW-0378">Hydrolase</keyword>
<dbReference type="InterPro" id="IPR006103">
    <property type="entry name" value="Glyco_hydro_2_cat"/>
</dbReference>
<dbReference type="GO" id="GO:0030246">
    <property type="term" value="F:carbohydrate binding"/>
    <property type="evidence" value="ECO:0007669"/>
    <property type="project" value="TreeGrafter"/>
</dbReference>
<dbReference type="Gene3D" id="3.20.20.80">
    <property type="entry name" value="Glycosidases"/>
    <property type="match status" value="1"/>
</dbReference>
<dbReference type="PROSITE" id="PS00608">
    <property type="entry name" value="GLYCOSYL_HYDROL_F2_2"/>
    <property type="match status" value="1"/>
</dbReference>
<dbReference type="GO" id="GO:0019391">
    <property type="term" value="P:glucuronoside catabolic process"/>
    <property type="evidence" value="ECO:0007669"/>
    <property type="project" value="TreeGrafter"/>
</dbReference>
<dbReference type="GO" id="GO:0004566">
    <property type="term" value="F:beta-glucuronidase activity"/>
    <property type="evidence" value="ECO:0007669"/>
    <property type="project" value="TreeGrafter"/>
</dbReference>
<dbReference type="PRINTS" id="PR00132">
    <property type="entry name" value="GLHYDRLASE2"/>
</dbReference>
<dbReference type="EMBL" id="NBWU01000002">
    <property type="protein sequence ID" value="PCE64743.1"/>
    <property type="molecule type" value="Genomic_DNA"/>
</dbReference>
<dbReference type="PANTHER" id="PTHR10066">
    <property type="entry name" value="BETA-GLUCURONIDASE"/>
    <property type="match status" value="1"/>
</dbReference>
<dbReference type="InterPro" id="IPR013783">
    <property type="entry name" value="Ig-like_fold"/>
</dbReference>
<dbReference type="Gene3D" id="2.60.40.10">
    <property type="entry name" value="Immunoglobulins"/>
    <property type="match status" value="1"/>
</dbReference>
<proteinExistence type="inferred from homology"/>
<feature type="domain" description="Glycosyl hydrolases family 2 sugar binding" evidence="5">
    <location>
        <begin position="93"/>
        <end position="193"/>
    </location>
</feature>
<comment type="similarity">
    <text evidence="1">Belongs to the glycosyl hydrolase 2 family.</text>
</comment>
<feature type="domain" description="Glycoside hydrolase family 2 catalytic" evidence="4">
    <location>
        <begin position="289"/>
        <end position="586"/>
    </location>
</feature>
<dbReference type="SUPFAM" id="SSF49785">
    <property type="entry name" value="Galactose-binding domain-like"/>
    <property type="match status" value="1"/>
</dbReference>
<evidence type="ECO:0008006" key="8">
    <source>
        <dbReference type="Google" id="ProtNLM"/>
    </source>
</evidence>
<reference evidence="6 7" key="1">
    <citation type="submission" date="2017-04" db="EMBL/GenBank/DDBJ databases">
        <title>A new member of the family Flavobacteriaceae isolated from ascidians.</title>
        <authorList>
            <person name="Chen L."/>
        </authorList>
    </citation>
    <scope>NUCLEOTIDE SEQUENCE [LARGE SCALE GENOMIC DNA]</scope>
    <source>
        <strain evidence="6 7">HQA918</strain>
    </source>
</reference>
<comment type="caution">
    <text evidence="6">The sequence shown here is derived from an EMBL/GenBank/DDBJ whole genome shotgun (WGS) entry which is preliminary data.</text>
</comment>
<dbReference type="GO" id="GO:0005975">
    <property type="term" value="P:carbohydrate metabolic process"/>
    <property type="evidence" value="ECO:0007669"/>
    <property type="project" value="InterPro"/>
</dbReference>
<gene>
    <name evidence="6" type="ORF">B7P33_06115</name>
</gene>
<dbReference type="SUPFAM" id="SSF49303">
    <property type="entry name" value="beta-Galactosidase/glucuronidase domain"/>
    <property type="match status" value="1"/>
</dbReference>
<evidence type="ECO:0000313" key="7">
    <source>
        <dbReference type="Proteomes" id="UP000219559"/>
    </source>
</evidence>
<evidence type="ECO:0000256" key="2">
    <source>
        <dbReference type="ARBA" id="ARBA00022801"/>
    </source>
</evidence>
<dbReference type="Pfam" id="PF02837">
    <property type="entry name" value="Glyco_hydro_2_N"/>
    <property type="match status" value="1"/>
</dbReference>
<dbReference type="InterPro" id="IPR006101">
    <property type="entry name" value="Glyco_hydro_2"/>
</dbReference>
<dbReference type="InterPro" id="IPR017853">
    <property type="entry name" value="GH"/>
</dbReference>
<dbReference type="Proteomes" id="UP000219559">
    <property type="component" value="Unassembled WGS sequence"/>
</dbReference>
<dbReference type="Gene3D" id="2.60.120.260">
    <property type="entry name" value="Galactose-binding domain-like"/>
    <property type="match status" value="1"/>
</dbReference>
<organism evidence="6 7">
    <name type="scientific">Sediminicola luteus</name>
    <dbReference type="NCBI Taxonomy" id="319238"/>
    <lineage>
        <taxon>Bacteria</taxon>
        <taxon>Pseudomonadati</taxon>
        <taxon>Bacteroidota</taxon>
        <taxon>Flavobacteriia</taxon>
        <taxon>Flavobacteriales</taxon>
        <taxon>Flavobacteriaceae</taxon>
        <taxon>Sediminicola</taxon>
    </lineage>
</organism>
<dbReference type="InterPro" id="IPR006104">
    <property type="entry name" value="Glyco_hydro_2_N"/>
</dbReference>